<evidence type="ECO:0000313" key="3">
    <source>
        <dbReference type="Proteomes" id="UP000595362"/>
    </source>
</evidence>
<dbReference type="AlphaFoldDB" id="A0A7T5R3A6"/>
<name>A0A7T5R3A6_9BACT</name>
<dbReference type="InterPro" id="IPR045465">
    <property type="entry name" value="Trans_reg_dom"/>
</dbReference>
<dbReference type="Pfam" id="PF20109">
    <property type="entry name" value="Trans_reg_dom"/>
    <property type="match status" value="1"/>
</dbReference>
<organism evidence="2 3">
    <name type="scientific">Micavibrio aeruginosavorus</name>
    <dbReference type="NCBI Taxonomy" id="349221"/>
    <lineage>
        <taxon>Bacteria</taxon>
        <taxon>Pseudomonadati</taxon>
        <taxon>Bdellovibrionota</taxon>
        <taxon>Bdellovibrionia</taxon>
        <taxon>Bdellovibrionales</taxon>
        <taxon>Pseudobdellovibrionaceae</taxon>
        <taxon>Micavibrio</taxon>
    </lineage>
</organism>
<protein>
    <recommendedName>
        <fullName evidence="1">Transcriptional regulator-like domain-containing protein</fullName>
    </recommendedName>
</protein>
<gene>
    <name evidence="2" type="ORF">HYS17_02705</name>
</gene>
<evidence type="ECO:0000259" key="1">
    <source>
        <dbReference type="Pfam" id="PF20109"/>
    </source>
</evidence>
<reference evidence="2 3" key="1">
    <citation type="submission" date="2020-07" db="EMBL/GenBank/DDBJ databases">
        <title>Huge and variable diversity of episymbiotic CPR bacteria and DPANN archaea in groundwater ecosystems.</title>
        <authorList>
            <person name="He C.Y."/>
            <person name="Keren R."/>
            <person name="Whittaker M."/>
            <person name="Farag I.F."/>
            <person name="Doudna J."/>
            <person name="Cate J.H.D."/>
            <person name="Banfield J.F."/>
        </authorList>
    </citation>
    <scope>NUCLEOTIDE SEQUENCE [LARGE SCALE GENOMIC DNA]</scope>
    <source>
        <strain evidence="2">NC_groundwater_70_Ag_B-0.1um_54_66</strain>
    </source>
</reference>
<dbReference type="Proteomes" id="UP000595362">
    <property type="component" value="Chromosome"/>
</dbReference>
<sequence length="310" mass="37064">MAKSSEVDDQNEKRIVLDWKNPKDYGYLKSLPRKGWSWEFLRRNPEYREDYKKFTRHQRQIDKKFPLMPRVKNQLKLRKNHAEWLEVAFVYDPPLKKNESYKQWLHRTGNQDIKGKQYTLSQYYAEKWNLAHMYSPYRRYDKGIRFLKNEHPLKITSVLKLHKQLDMKKVYGTGPDRSDEFDHYVPEDKVVLIFDLSLKTSKQLKKAGIIIDDSRKKIELKAFGESKKDITKDKVWINLIRYLDAVDPEINNKMKKTDIARIIVGEKSARANYRENYSKISGDLKKYSAHYSCNYRAVLLDYSPGKIKKK</sequence>
<proteinExistence type="predicted"/>
<dbReference type="EMBL" id="CP066681">
    <property type="protein sequence ID" value="QQG36702.1"/>
    <property type="molecule type" value="Genomic_DNA"/>
</dbReference>
<evidence type="ECO:0000313" key="2">
    <source>
        <dbReference type="EMBL" id="QQG36702.1"/>
    </source>
</evidence>
<feature type="domain" description="Transcriptional regulator-like" evidence="1">
    <location>
        <begin position="18"/>
        <end position="60"/>
    </location>
</feature>
<accession>A0A7T5R3A6</accession>